<evidence type="ECO:0000313" key="2">
    <source>
        <dbReference type="EMBL" id="KAL3506471.1"/>
    </source>
</evidence>
<accession>A0ABD2YID1</accession>
<keyword evidence="3" id="KW-1185">Reference proteome</keyword>
<reference evidence="2 3" key="1">
    <citation type="submission" date="2024-11" db="EMBL/GenBank/DDBJ databases">
        <title>A near-complete genome assembly of Cinchona calisaya.</title>
        <authorList>
            <person name="Lian D.C."/>
            <person name="Zhao X.W."/>
            <person name="Wei L."/>
        </authorList>
    </citation>
    <scope>NUCLEOTIDE SEQUENCE [LARGE SCALE GENOMIC DNA]</scope>
    <source>
        <tissue evidence="2">Nenye</tissue>
    </source>
</reference>
<feature type="domain" description="U3 small nucleolar RNA-associated protein 20" evidence="1">
    <location>
        <begin position="2"/>
        <end position="139"/>
    </location>
</feature>
<organism evidence="2 3">
    <name type="scientific">Cinchona calisaya</name>
    <dbReference type="NCBI Taxonomy" id="153742"/>
    <lineage>
        <taxon>Eukaryota</taxon>
        <taxon>Viridiplantae</taxon>
        <taxon>Streptophyta</taxon>
        <taxon>Embryophyta</taxon>
        <taxon>Tracheophyta</taxon>
        <taxon>Spermatophyta</taxon>
        <taxon>Magnoliopsida</taxon>
        <taxon>eudicotyledons</taxon>
        <taxon>Gunneridae</taxon>
        <taxon>Pentapetalae</taxon>
        <taxon>asterids</taxon>
        <taxon>lamiids</taxon>
        <taxon>Gentianales</taxon>
        <taxon>Rubiaceae</taxon>
        <taxon>Cinchonoideae</taxon>
        <taxon>Cinchoneae</taxon>
        <taxon>Cinchona</taxon>
    </lineage>
</organism>
<comment type="caution">
    <text evidence="2">The sequence shown here is derived from an EMBL/GenBank/DDBJ whole genome shotgun (WGS) entry which is preliminary data.</text>
</comment>
<name>A0ABD2YID1_9GENT</name>
<proteinExistence type="predicted"/>
<dbReference type="InterPro" id="IPR052575">
    <property type="entry name" value="SSU_processome_comp_20"/>
</dbReference>
<dbReference type="EMBL" id="JBJUIK010000013">
    <property type="protein sequence ID" value="KAL3506471.1"/>
    <property type="molecule type" value="Genomic_DNA"/>
</dbReference>
<dbReference type="InterPro" id="IPR046523">
    <property type="entry name" value="UTP20_dom"/>
</dbReference>
<sequence>MLGYTLNFVLSKFLMDPICGKLDYCLEDLLSVIENDILGDVFEHKKVDKFAAKKKETRKQKSFETLKLVAQSITFRTHAVQLLSLVTVHLQKQLTPKLKSKLENMLDHIAVGIGLNPSSIRLNYSFNQTELFILVYQLIKDGTGDENQGLQITQISKAGKRDGDTVYIQMTDSDRLINVDPRYSHLVTSFALGLL</sequence>
<protein>
    <recommendedName>
        <fullName evidence="1">U3 small nucleolar RNA-associated protein 20 domain-containing protein</fullName>
    </recommendedName>
</protein>
<dbReference type="PANTHER" id="PTHR17695:SF11">
    <property type="entry name" value="SMALL SUBUNIT PROCESSOME COMPONENT 20 HOMOLOG"/>
    <property type="match status" value="1"/>
</dbReference>
<dbReference type="AlphaFoldDB" id="A0ABD2YID1"/>
<gene>
    <name evidence="2" type="ORF">ACH5RR_031853</name>
</gene>
<evidence type="ECO:0000259" key="1">
    <source>
        <dbReference type="Pfam" id="PF20416"/>
    </source>
</evidence>
<evidence type="ECO:0000313" key="3">
    <source>
        <dbReference type="Proteomes" id="UP001630127"/>
    </source>
</evidence>
<dbReference type="Pfam" id="PF20416">
    <property type="entry name" value="UTP20"/>
    <property type="match status" value="1"/>
</dbReference>
<dbReference type="Proteomes" id="UP001630127">
    <property type="component" value="Unassembled WGS sequence"/>
</dbReference>
<dbReference type="PANTHER" id="PTHR17695">
    <property type="entry name" value="SMALL SUBUNIT PROCESSOME COMPONENT 20 HOMOLOG"/>
    <property type="match status" value="1"/>
</dbReference>